<feature type="compositionally biased region" description="Low complexity" evidence="1">
    <location>
        <begin position="36"/>
        <end position="50"/>
    </location>
</feature>
<feature type="compositionally biased region" description="Basic and acidic residues" evidence="1">
    <location>
        <begin position="1"/>
        <end position="10"/>
    </location>
</feature>
<accession>A0AAW1E5A7</accession>
<evidence type="ECO:0000313" key="3">
    <source>
        <dbReference type="Proteomes" id="UP001488805"/>
    </source>
</evidence>
<evidence type="ECO:0000313" key="2">
    <source>
        <dbReference type="EMBL" id="KAK9517649.1"/>
    </source>
</evidence>
<comment type="caution">
    <text evidence="2">The sequence shown here is derived from an EMBL/GenBank/DDBJ whole genome shotgun (WGS) entry which is preliminary data.</text>
</comment>
<sequence length="149" mass="16680">MVGKPPLRETEEVDSSQGQTTEGRTWSPPRLEDYNKPSTSKTVKPPSSCPHCGESVQTPEHFPYKWSVYCGATAEDGQTLEEWLMDRGVPRTTIWRLKNKHKEMVAGTLTPRKGRTCSRCGERMVRATGHTILTSARTLMNAAEQWSSG</sequence>
<organism evidence="2 3">
    <name type="scientific">Zoarces viviparus</name>
    <name type="common">Viviparous eelpout</name>
    <name type="synonym">Blennius viviparus</name>
    <dbReference type="NCBI Taxonomy" id="48416"/>
    <lineage>
        <taxon>Eukaryota</taxon>
        <taxon>Metazoa</taxon>
        <taxon>Chordata</taxon>
        <taxon>Craniata</taxon>
        <taxon>Vertebrata</taxon>
        <taxon>Euteleostomi</taxon>
        <taxon>Actinopterygii</taxon>
        <taxon>Neopterygii</taxon>
        <taxon>Teleostei</taxon>
        <taxon>Neoteleostei</taxon>
        <taxon>Acanthomorphata</taxon>
        <taxon>Eupercaria</taxon>
        <taxon>Perciformes</taxon>
        <taxon>Cottioidei</taxon>
        <taxon>Zoarcales</taxon>
        <taxon>Zoarcidae</taxon>
        <taxon>Zoarcinae</taxon>
        <taxon>Zoarces</taxon>
    </lineage>
</organism>
<keyword evidence="3" id="KW-1185">Reference proteome</keyword>
<dbReference type="Proteomes" id="UP001488805">
    <property type="component" value="Unassembled WGS sequence"/>
</dbReference>
<gene>
    <name evidence="2" type="ORF">VZT92_022999</name>
</gene>
<name>A0AAW1E5A7_ZOAVI</name>
<dbReference type="AlphaFoldDB" id="A0AAW1E5A7"/>
<feature type="region of interest" description="Disordered" evidence="1">
    <location>
        <begin position="1"/>
        <end position="55"/>
    </location>
</feature>
<proteinExistence type="predicted"/>
<feature type="compositionally biased region" description="Polar residues" evidence="1">
    <location>
        <begin position="15"/>
        <end position="24"/>
    </location>
</feature>
<reference evidence="2 3" key="1">
    <citation type="journal article" date="2024" name="Genome Biol. Evol.">
        <title>Chromosome-level genome assembly of the viviparous eelpout Zoarces viviparus.</title>
        <authorList>
            <person name="Fuhrmann N."/>
            <person name="Brasseur M.V."/>
            <person name="Bakowski C.E."/>
            <person name="Podsiadlowski L."/>
            <person name="Prost S."/>
            <person name="Krehenwinkel H."/>
            <person name="Mayer C."/>
        </authorList>
    </citation>
    <scope>NUCLEOTIDE SEQUENCE [LARGE SCALE GENOMIC DNA]</scope>
    <source>
        <strain evidence="2">NO-MEL_2022_Ind0_liver</strain>
    </source>
</reference>
<dbReference type="EMBL" id="JBCEZU010000538">
    <property type="protein sequence ID" value="KAK9517649.1"/>
    <property type="molecule type" value="Genomic_DNA"/>
</dbReference>
<evidence type="ECO:0000256" key="1">
    <source>
        <dbReference type="SAM" id="MobiDB-lite"/>
    </source>
</evidence>
<protein>
    <submittedName>
        <fullName evidence="2">Uncharacterized protein</fullName>
    </submittedName>
</protein>